<feature type="transmembrane region" description="Helical" evidence="2">
    <location>
        <begin position="157"/>
        <end position="179"/>
    </location>
</feature>
<protein>
    <recommendedName>
        <fullName evidence="5">Ig-like domain-containing protein</fullName>
    </recommendedName>
</protein>
<dbReference type="PANTHER" id="PTHR23278:SF19">
    <property type="entry name" value="OBSCURIN"/>
    <property type="match status" value="1"/>
</dbReference>
<comment type="caution">
    <text evidence="3">The sequence shown here is derived from an EMBL/GenBank/DDBJ whole genome shotgun (WGS) entry which is preliminary data.</text>
</comment>
<evidence type="ECO:0000256" key="1">
    <source>
        <dbReference type="SAM" id="MobiDB-lite"/>
    </source>
</evidence>
<proteinExistence type="predicted"/>
<dbReference type="SUPFAM" id="SSF48726">
    <property type="entry name" value="Immunoglobulin"/>
    <property type="match status" value="1"/>
</dbReference>
<organism evidence="3 4">
    <name type="scientific">Operophtera brumata</name>
    <name type="common">Winter moth</name>
    <name type="synonym">Phalaena brumata</name>
    <dbReference type="NCBI Taxonomy" id="104452"/>
    <lineage>
        <taxon>Eukaryota</taxon>
        <taxon>Metazoa</taxon>
        <taxon>Ecdysozoa</taxon>
        <taxon>Arthropoda</taxon>
        <taxon>Hexapoda</taxon>
        <taxon>Insecta</taxon>
        <taxon>Pterygota</taxon>
        <taxon>Neoptera</taxon>
        <taxon>Endopterygota</taxon>
        <taxon>Lepidoptera</taxon>
        <taxon>Glossata</taxon>
        <taxon>Ditrysia</taxon>
        <taxon>Geometroidea</taxon>
        <taxon>Geometridae</taxon>
        <taxon>Larentiinae</taxon>
        <taxon>Operophtera</taxon>
    </lineage>
</organism>
<dbReference type="AlphaFoldDB" id="A0A0L7LAW7"/>
<feature type="non-terminal residue" evidence="3">
    <location>
        <position position="1"/>
    </location>
</feature>
<reference evidence="3 4" key="1">
    <citation type="journal article" date="2015" name="Genome Biol. Evol.">
        <title>The genome of winter moth (Operophtera brumata) provides a genomic perspective on sexual dimorphism and phenology.</title>
        <authorList>
            <person name="Derks M.F."/>
            <person name="Smit S."/>
            <person name="Salis L."/>
            <person name="Schijlen E."/>
            <person name="Bossers A."/>
            <person name="Mateman C."/>
            <person name="Pijl A.S."/>
            <person name="de Ridder D."/>
            <person name="Groenen M.A."/>
            <person name="Visser M.E."/>
            <person name="Megens H.J."/>
        </authorList>
    </citation>
    <scope>NUCLEOTIDE SEQUENCE [LARGE SCALE GENOMIC DNA]</scope>
    <source>
        <strain evidence="3">WM2013NL</strain>
        <tissue evidence="3">Head and thorax</tissue>
    </source>
</reference>
<keyword evidence="2" id="KW-0812">Transmembrane</keyword>
<dbReference type="PANTHER" id="PTHR23278">
    <property type="entry name" value="SIDESTEP PROTEIN"/>
    <property type="match status" value="1"/>
</dbReference>
<evidence type="ECO:0000256" key="2">
    <source>
        <dbReference type="SAM" id="Phobius"/>
    </source>
</evidence>
<keyword evidence="4" id="KW-1185">Reference proteome</keyword>
<dbReference type="STRING" id="104452.A0A0L7LAW7"/>
<sequence>DKFTIADGRSILTFTPTSEDDYGTVNCRASNIAGQQVEPCRYSLLPALRPDPLSNCSTHNLTDNSAELRCVAGYNGGLHTIYFVEAWESNTLILNLSNPSPVWRLRGLGPGNALKLIFYAYNARGRSEAVLLKMHTLSRLALHTESDTPSVGLTMNWMLGVLSGVAGTLVLVIIIALIARRCHLQAIQYAAPIQMVKTYKSVIHSENHSPLPPDDKNPDVGSREAFTVCTGNPDLGQSRRSRHLLML</sequence>
<evidence type="ECO:0000313" key="3">
    <source>
        <dbReference type="EMBL" id="KOB72544.1"/>
    </source>
</evidence>
<feature type="non-terminal residue" evidence="3">
    <location>
        <position position="247"/>
    </location>
</feature>
<dbReference type="InterPro" id="IPR036179">
    <property type="entry name" value="Ig-like_dom_sf"/>
</dbReference>
<dbReference type="InterPro" id="IPR036116">
    <property type="entry name" value="FN3_sf"/>
</dbReference>
<keyword evidence="2" id="KW-1133">Transmembrane helix</keyword>
<dbReference type="SUPFAM" id="SSF49265">
    <property type="entry name" value="Fibronectin type III"/>
    <property type="match status" value="1"/>
</dbReference>
<keyword evidence="2" id="KW-0472">Membrane</keyword>
<gene>
    <name evidence="3" type="ORF">OBRU01_12964</name>
</gene>
<name>A0A0L7LAW7_OPEBR</name>
<evidence type="ECO:0000313" key="4">
    <source>
        <dbReference type="Proteomes" id="UP000037510"/>
    </source>
</evidence>
<feature type="compositionally biased region" description="Basic and acidic residues" evidence="1">
    <location>
        <begin position="206"/>
        <end position="222"/>
    </location>
</feature>
<dbReference type="CDD" id="cd00096">
    <property type="entry name" value="Ig"/>
    <property type="match status" value="1"/>
</dbReference>
<dbReference type="Proteomes" id="UP000037510">
    <property type="component" value="Unassembled WGS sequence"/>
</dbReference>
<dbReference type="EMBL" id="JTDY01001918">
    <property type="protein sequence ID" value="KOB72544.1"/>
    <property type="molecule type" value="Genomic_DNA"/>
</dbReference>
<feature type="region of interest" description="Disordered" evidence="1">
    <location>
        <begin position="206"/>
        <end position="234"/>
    </location>
</feature>
<accession>A0A0L7LAW7</accession>
<evidence type="ECO:0008006" key="5">
    <source>
        <dbReference type="Google" id="ProtNLM"/>
    </source>
</evidence>